<dbReference type="Gene3D" id="3.30.9.10">
    <property type="entry name" value="D-Amino Acid Oxidase, subunit A, domain 2"/>
    <property type="match status" value="1"/>
</dbReference>
<gene>
    <name evidence="6" type="primary">solA</name>
    <name evidence="6" type="ORF">V5E97_01570</name>
</gene>
<evidence type="ECO:0000256" key="3">
    <source>
        <dbReference type="ARBA" id="ARBA00022827"/>
    </source>
</evidence>
<dbReference type="SUPFAM" id="SSF51905">
    <property type="entry name" value="FAD/NAD(P)-binding domain"/>
    <property type="match status" value="1"/>
</dbReference>
<evidence type="ECO:0000256" key="4">
    <source>
        <dbReference type="ARBA" id="ARBA00023002"/>
    </source>
</evidence>
<dbReference type="RefSeq" id="WP_406697525.1">
    <property type="nucleotide sequence ID" value="NZ_CP155447.1"/>
</dbReference>
<dbReference type="EMBL" id="CP155447">
    <property type="protein sequence ID" value="XBH04731.1"/>
    <property type="molecule type" value="Genomic_DNA"/>
</dbReference>
<keyword evidence="4 6" id="KW-0560">Oxidoreductase</keyword>
<evidence type="ECO:0000256" key="2">
    <source>
        <dbReference type="ARBA" id="ARBA00022630"/>
    </source>
</evidence>
<accession>A0AAU7CHL3</accession>
<keyword evidence="3" id="KW-0274">FAD</keyword>
<dbReference type="PANTHER" id="PTHR10961:SF7">
    <property type="entry name" value="FAD DEPENDENT OXIDOREDUCTASE DOMAIN-CONTAINING PROTEIN"/>
    <property type="match status" value="1"/>
</dbReference>
<dbReference type="SUPFAM" id="SSF54373">
    <property type="entry name" value="FAD-linked reductases, C-terminal domain"/>
    <property type="match status" value="1"/>
</dbReference>
<evidence type="ECO:0000259" key="5">
    <source>
        <dbReference type="Pfam" id="PF01266"/>
    </source>
</evidence>
<dbReference type="InterPro" id="IPR036188">
    <property type="entry name" value="FAD/NAD-bd_sf"/>
</dbReference>
<organism evidence="6">
    <name type="scientific">Singulisphaera sp. Ch08</name>
    <dbReference type="NCBI Taxonomy" id="3120278"/>
    <lineage>
        <taxon>Bacteria</taxon>
        <taxon>Pseudomonadati</taxon>
        <taxon>Planctomycetota</taxon>
        <taxon>Planctomycetia</taxon>
        <taxon>Isosphaerales</taxon>
        <taxon>Isosphaeraceae</taxon>
        <taxon>Singulisphaera</taxon>
    </lineage>
</organism>
<dbReference type="GO" id="GO:0050660">
    <property type="term" value="F:flavin adenine dinucleotide binding"/>
    <property type="evidence" value="ECO:0007669"/>
    <property type="project" value="InterPro"/>
</dbReference>
<reference evidence="6" key="1">
    <citation type="submission" date="2024-05" db="EMBL/GenBank/DDBJ databases">
        <title>Planctomycetes of the genus Singulisphaera possess chitinolytic capabilities.</title>
        <authorList>
            <person name="Ivanova A."/>
        </authorList>
    </citation>
    <scope>NUCLEOTIDE SEQUENCE</scope>
    <source>
        <strain evidence="6">Ch08T</strain>
    </source>
</reference>
<evidence type="ECO:0000256" key="1">
    <source>
        <dbReference type="ARBA" id="ARBA00001974"/>
    </source>
</evidence>
<sequence length="376" mass="41580">MEQLHARNVVIGAGAMGSATAYHLARRGEPVLLLEQFAIGHDRGSSHGAARITRHSYADPQYARLMLDAFRAWRELEADAGQNLYLRTGGLSFCPPQVDYVAQVAASLQAIDIPHRRMSGRELRHAFPVFEVPETYDVLFEPDAGLIAAARAISLQLELARQLGGDRTRVLAECPVRAIDLDGNKPIVRTDSHRISADRLIVTAGAWACRLLPQFPVPLRPTRQQVLYFRPNDPAPFTPGRFPVFIHKGAEALDDFYGMPEFQGRGVKVARHGGPDVDPDAMDRVVDEPYREVIRHFLKRSIPSLVTAPIEHTEVCLYTSTPDEHFRLGTLPDCPNLITASPCSGHGFKFSCLIGRVLADLATQGATKVDITPWQL</sequence>
<dbReference type="InterPro" id="IPR006076">
    <property type="entry name" value="FAD-dep_OxRdtase"/>
</dbReference>
<feature type="domain" description="FAD dependent oxidoreductase" evidence="5">
    <location>
        <begin position="9"/>
        <end position="361"/>
    </location>
</feature>
<dbReference type="Pfam" id="PF01266">
    <property type="entry name" value="DAO"/>
    <property type="match status" value="1"/>
</dbReference>
<dbReference type="EC" id="1.5.3.2" evidence="6"/>
<evidence type="ECO:0000313" key="6">
    <source>
        <dbReference type="EMBL" id="XBH04731.1"/>
    </source>
</evidence>
<keyword evidence="2" id="KW-0285">Flavoprotein</keyword>
<dbReference type="InterPro" id="IPR045170">
    <property type="entry name" value="MTOX"/>
</dbReference>
<protein>
    <submittedName>
        <fullName evidence="6">N-methyl-L-tryptophan oxidase</fullName>
        <ecNumber evidence="6">1.5.3.2</ecNumber>
    </submittedName>
</protein>
<dbReference type="GO" id="GO:0050131">
    <property type="term" value="F:N-methyl-L-amino-acid oxidase activity"/>
    <property type="evidence" value="ECO:0007669"/>
    <property type="project" value="UniProtKB-EC"/>
</dbReference>
<proteinExistence type="predicted"/>
<dbReference type="AlphaFoldDB" id="A0AAU7CHL3"/>
<name>A0AAU7CHL3_9BACT</name>
<dbReference type="Gene3D" id="3.50.50.60">
    <property type="entry name" value="FAD/NAD(P)-binding domain"/>
    <property type="match status" value="1"/>
</dbReference>
<dbReference type="PANTHER" id="PTHR10961">
    <property type="entry name" value="PEROXISOMAL SARCOSINE OXIDASE"/>
    <property type="match status" value="1"/>
</dbReference>
<dbReference type="GO" id="GO:0008115">
    <property type="term" value="F:sarcosine oxidase activity"/>
    <property type="evidence" value="ECO:0007669"/>
    <property type="project" value="TreeGrafter"/>
</dbReference>
<dbReference type="NCBIfam" id="NF008425">
    <property type="entry name" value="PRK11259.1"/>
    <property type="match status" value="1"/>
</dbReference>
<comment type="cofactor">
    <cofactor evidence="1">
        <name>FAD</name>
        <dbReference type="ChEBI" id="CHEBI:57692"/>
    </cofactor>
</comment>